<dbReference type="OrthoDB" id="3181706at2"/>
<reference evidence="9 10" key="1">
    <citation type="submission" date="2016-10" db="EMBL/GenBank/DDBJ databases">
        <authorList>
            <person name="Varghese N."/>
        </authorList>
    </citation>
    <scope>NUCLEOTIDE SEQUENCE [LARGE SCALE GENOMIC DNA]</scope>
    <source>
        <strain evidence="9 10">KA00225</strain>
    </source>
</reference>
<feature type="transmembrane region" description="Helical" evidence="8">
    <location>
        <begin position="229"/>
        <end position="247"/>
    </location>
</feature>
<dbReference type="Pfam" id="PF03591">
    <property type="entry name" value="AzlC"/>
    <property type="match status" value="1"/>
</dbReference>
<name>A0A2K1SW16_GARVA</name>
<comment type="caution">
    <text evidence="9">The sequence shown here is derived from an EMBL/GenBank/DDBJ whole genome shotgun (WGS) entry which is preliminary data.</text>
</comment>
<keyword evidence="3" id="KW-0813">Transport</keyword>
<accession>A0A2K1SW16</accession>
<feature type="transmembrane region" description="Helical" evidence="8">
    <location>
        <begin position="150"/>
        <end position="173"/>
    </location>
</feature>
<feature type="transmembrane region" description="Helical" evidence="8">
    <location>
        <begin position="65"/>
        <end position="85"/>
    </location>
</feature>
<evidence type="ECO:0000256" key="1">
    <source>
        <dbReference type="ARBA" id="ARBA00004651"/>
    </source>
</evidence>
<comment type="similarity">
    <text evidence="2">Belongs to the AzlC family.</text>
</comment>
<dbReference type="RefSeq" id="WP_103084109.1">
    <property type="nucleotide sequence ID" value="NZ_MNLH01000001.1"/>
</dbReference>
<organism evidence="9 10">
    <name type="scientific">Gardnerella vaginalis</name>
    <dbReference type="NCBI Taxonomy" id="2702"/>
    <lineage>
        <taxon>Bacteria</taxon>
        <taxon>Bacillati</taxon>
        <taxon>Actinomycetota</taxon>
        <taxon>Actinomycetes</taxon>
        <taxon>Bifidobacteriales</taxon>
        <taxon>Bifidobacteriaceae</taxon>
        <taxon>Gardnerella</taxon>
    </lineage>
</organism>
<dbReference type="GO" id="GO:0005886">
    <property type="term" value="C:plasma membrane"/>
    <property type="evidence" value="ECO:0007669"/>
    <property type="project" value="UniProtKB-SubCell"/>
</dbReference>
<feature type="transmembrane region" description="Helical" evidence="8">
    <location>
        <begin position="91"/>
        <end position="112"/>
    </location>
</feature>
<evidence type="ECO:0000256" key="3">
    <source>
        <dbReference type="ARBA" id="ARBA00022448"/>
    </source>
</evidence>
<comment type="subcellular location">
    <subcellularLocation>
        <location evidence="1">Cell membrane</location>
        <topology evidence="1">Multi-pass membrane protein</topology>
    </subcellularLocation>
</comment>
<dbReference type="InterPro" id="IPR011606">
    <property type="entry name" value="Brnchd-chn_aa_trnsp_permease"/>
</dbReference>
<evidence type="ECO:0000313" key="10">
    <source>
        <dbReference type="Proteomes" id="UP000236146"/>
    </source>
</evidence>
<keyword evidence="5 8" id="KW-0812">Transmembrane</keyword>
<evidence type="ECO:0000256" key="6">
    <source>
        <dbReference type="ARBA" id="ARBA00022989"/>
    </source>
</evidence>
<evidence type="ECO:0000256" key="7">
    <source>
        <dbReference type="ARBA" id="ARBA00023136"/>
    </source>
</evidence>
<evidence type="ECO:0000313" key="9">
    <source>
        <dbReference type="EMBL" id="PNS43729.1"/>
    </source>
</evidence>
<dbReference type="PANTHER" id="PTHR34979">
    <property type="entry name" value="INNER MEMBRANE PROTEIN YGAZ"/>
    <property type="match status" value="1"/>
</dbReference>
<keyword evidence="6 8" id="KW-1133">Transmembrane helix</keyword>
<feature type="transmembrane region" description="Helical" evidence="8">
    <location>
        <begin position="206"/>
        <end position="223"/>
    </location>
</feature>
<protein>
    <submittedName>
        <fullName evidence="9">Branched-chain amino acid transporter AzlC</fullName>
    </submittedName>
</protein>
<dbReference type="Proteomes" id="UP000236146">
    <property type="component" value="Unassembled WGS sequence"/>
</dbReference>
<feature type="transmembrane region" description="Helical" evidence="8">
    <location>
        <begin position="32"/>
        <end position="53"/>
    </location>
</feature>
<dbReference type="AlphaFoldDB" id="A0A2K1SW16"/>
<evidence type="ECO:0000256" key="4">
    <source>
        <dbReference type="ARBA" id="ARBA00022475"/>
    </source>
</evidence>
<dbReference type="PANTHER" id="PTHR34979:SF1">
    <property type="entry name" value="INNER MEMBRANE PROTEIN YGAZ"/>
    <property type="match status" value="1"/>
</dbReference>
<gene>
    <name evidence="9" type="ORF">BFS05_00400</name>
</gene>
<proteinExistence type="inferred from homology"/>
<evidence type="ECO:0000256" key="5">
    <source>
        <dbReference type="ARBA" id="ARBA00022692"/>
    </source>
</evidence>
<sequence>MKLLNSVFKKQDSSSKEHSHRKSVILKAFDTALPFTIPICAGYMFLGISYGMLMHAKGFSIWYPICMSILIYSGTMEFITLDLFFGAFDPFSALVLALAVNVRHIFYGITMLKPYKGAGIKKFSMIFDMTDETFAINSSAKIPESVNRQWFMFFVSILNHWYWIIGAIIGWFVGSVLPINMKGIEFVLTALFLVIFIEQWRAQKHHIVLIIGIVVAVVALGILGPKMFMIPSLVTFLIIFIVFRKYFEKLYVNYDNNSSESSEDLESKKA</sequence>
<dbReference type="EMBL" id="MNLH01000001">
    <property type="protein sequence ID" value="PNS43729.1"/>
    <property type="molecule type" value="Genomic_DNA"/>
</dbReference>
<dbReference type="GO" id="GO:1903785">
    <property type="term" value="P:L-valine transmembrane transport"/>
    <property type="evidence" value="ECO:0007669"/>
    <property type="project" value="TreeGrafter"/>
</dbReference>
<keyword evidence="7 8" id="KW-0472">Membrane</keyword>
<keyword evidence="4" id="KW-1003">Cell membrane</keyword>
<evidence type="ECO:0000256" key="2">
    <source>
        <dbReference type="ARBA" id="ARBA00010735"/>
    </source>
</evidence>
<evidence type="ECO:0000256" key="8">
    <source>
        <dbReference type="SAM" id="Phobius"/>
    </source>
</evidence>
<feature type="transmembrane region" description="Helical" evidence="8">
    <location>
        <begin position="179"/>
        <end position="197"/>
    </location>
</feature>